<reference evidence="2 3" key="1">
    <citation type="submission" date="2018-03" db="EMBL/GenBank/DDBJ databases">
        <title>Complete genome sequence of Thauera aromatica, a model organism for studying aromatic compound degradation under denitrifying conditions.</title>
        <authorList>
            <person name="Lo H.-Y."/>
            <person name="Goris T."/>
            <person name="Boll M."/>
            <person name="Mueller J.A."/>
        </authorList>
    </citation>
    <scope>NUCLEOTIDE SEQUENCE [LARGE SCALE GENOMIC DNA]</scope>
    <source>
        <strain evidence="2 3">K172</strain>
    </source>
</reference>
<comment type="similarity">
    <text evidence="1">Belongs to the UPF0246 family.</text>
</comment>
<dbReference type="PANTHER" id="PTHR30283:SF4">
    <property type="entry name" value="PEROXIDE STRESS RESISTANCE PROTEIN YAAA"/>
    <property type="match status" value="1"/>
</dbReference>
<dbReference type="RefSeq" id="WP_107221099.1">
    <property type="nucleotide sequence ID" value="NZ_CP028339.1"/>
</dbReference>
<proteinExistence type="inferred from homology"/>
<organism evidence="2 3">
    <name type="scientific">Thauera aromatica K172</name>
    <dbReference type="NCBI Taxonomy" id="44139"/>
    <lineage>
        <taxon>Bacteria</taxon>
        <taxon>Pseudomonadati</taxon>
        <taxon>Pseudomonadota</taxon>
        <taxon>Betaproteobacteria</taxon>
        <taxon>Rhodocyclales</taxon>
        <taxon>Zoogloeaceae</taxon>
        <taxon>Thauera</taxon>
    </lineage>
</organism>
<sequence length="261" mass="29120">MILVLSPAKALDYQTPPTTARFTQPDFLDDAAELIEVLRERSPAQVAELMSLSDALASLNVARYASWSRPFTPDNAKQAVLAFNGDVYEGLDAASLSEADLAWAQDHLRILSGLYGVLRPLDLMQAYRLEMGTKLATARGRNLYAFWGERITAALDRLLAGEEAAGRERVLLNLASDEYFKSVQRKKLAGRIVTPVFEDWKGGRYKIISFYAKRARGLMSRFVIRQRIDEVEALKGFDSAGYAFAAAASDADTLVFRRREE</sequence>
<dbReference type="Proteomes" id="UP000241885">
    <property type="component" value="Chromosome"/>
</dbReference>
<gene>
    <name evidence="2" type="ORF">Tharo_2035</name>
</gene>
<dbReference type="GO" id="GO:0005829">
    <property type="term" value="C:cytosol"/>
    <property type="evidence" value="ECO:0007669"/>
    <property type="project" value="TreeGrafter"/>
</dbReference>
<dbReference type="Pfam" id="PF03883">
    <property type="entry name" value="H2O2_YaaD"/>
    <property type="match status" value="1"/>
</dbReference>
<dbReference type="NCBIfam" id="NF002541">
    <property type="entry name" value="PRK02101.1-1"/>
    <property type="match status" value="1"/>
</dbReference>
<dbReference type="EMBL" id="CP028339">
    <property type="protein sequence ID" value="AVR88938.1"/>
    <property type="molecule type" value="Genomic_DNA"/>
</dbReference>
<evidence type="ECO:0000313" key="3">
    <source>
        <dbReference type="Proteomes" id="UP000241885"/>
    </source>
</evidence>
<dbReference type="PANTHER" id="PTHR30283">
    <property type="entry name" value="PEROXIDE STRESS RESPONSE PROTEIN YAAA"/>
    <property type="match status" value="1"/>
</dbReference>
<evidence type="ECO:0000256" key="1">
    <source>
        <dbReference type="HAMAP-Rule" id="MF_00652"/>
    </source>
</evidence>
<dbReference type="AlphaFoldDB" id="A0A2R4BNN6"/>
<evidence type="ECO:0000313" key="2">
    <source>
        <dbReference type="EMBL" id="AVR88938.1"/>
    </source>
</evidence>
<dbReference type="HAMAP" id="MF_00652">
    <property type="entry name" value="UPF0246"/>
    <property type="match status" value="1"/>
</dbReference>
<accession>A0A2R4BNN6</accession>
<dbReference type="NCBIfam" id="NF002542">
    <property type="entry name" value="PRK02101.1-3"/>
    <property type="match status" value="1"/>
</dbReference>
<name>A0A2R4BNN6_THAAR</name>
<dbReference type="OrthoDB" id="9777133at2"/>
<keyword evidence="3" id="KW-1185">Reference proteome</keyword>
<protein>
    <recommendedName>
        <fullName evidence="1">UPF0246 protein Tharo_2035</fullName>
    </recommendedName>
</protein>
<dbReference type="InterPro" id="IPR005583">
    <property type="entry name" value="YaaA"/>
</dbReference>
<dbReference type="KEGG" id="tak:Tharo_2035"/>
<dbReference type="GO" id="GO:0033194">
    <property type="term" value="P:response to hydroperoxide"/>
    <property type="evidence" value="ECO:0007669"/>
    <property type="project" value="TreeGrafter"/>
</dbReference>